<feature type="domain" description="Acyl-protein synthetase LuxE" evidence="1">
    <location>
        <begin position="58"/>
        <end position="353"/>
    </location>
</feature>
<accession>A0A9X3YL22</accession>
<evidence type="ECO:0000313" key="2">
    <source>
        <dbReference type="EMBL" id="MDC8013210.1"/>
    </source>
</evidence>
<dbReference type="RefSeq" id="WP_263545423.1">
    <property type="nucleotide sequence ID" value="NZ_JAOVZO020000017.1"/>
</dbReference>
<evidence type="ECO:0000259" key="1">
    <source>
        <dbReference type="Pfam" id="PF04443"/>
    </source>
</evidence>
<dbReference type="Gene3D" id="3.40.50.12780">
    <property type="entry name" value="N-terminal domain of ligase-like"/>
    <property type="match status" value="1"/>
</dbReference>
<dbReference type="Proteomes" id="UP001139971">
    <property type="component" value="Unassembled WGS sequence"/>
</dbReference>
<dbReference type="InterPro" id="IPR042099">
    <property type="entry name" value="ANL_N_sf"/>
</dbReference>
<reference evidence="2" key="1">
    <citation type="submission" date="2023-02" db="EMBL/GenBank/DDBJ databases">
        <title>Tahibacter soli sp. nov. isolated from soil.</title>
        <authorList>
            <person name="Baek J.H."/>
            <person name="Lee J.K."/>
            <person name="Choi D.G."/>
            <person name="Jeon C.O."/>
        </authorList>
    </citation>
    <scope>NUCLEOTIDE SEQUENCE</scope>
    <source>
        <strain evidence="2">BL</strain>
    </source>
</reference>
<dbReference type="GO" id="GO:0047474">
    <property type="term" value="F:long-chain fatty acid--protein ligase activity"/>
    <property type="evidence" value="ECO:0007669"/>
    <property type="project" value="InterPro"/>
</dbReference>
<comment type="caution">
    <text evidence="2">The sequence shown here is derived from an EMBL/GenBank/DDBJ whole genome shotgun (WGS) entry which is preliminary data.</text>
</comment>
<keyword evidence="3" id="KW-1185">Reference proteome</keyword>
<dbReference type="Pfam" id="PF04443">
    <property type="entry name" value="LuxE"/>
    <property type="match status" value="1"/>
</dbReference>
<evidence type="ECO:0000313" key="3">
    <source>
        <dbReference type="Proteomes" id="UP001139971"/>
    </source>
</evidence>
<organism evidence="2 3">
    <name type="scientific">Tahibacter soli</name>
    <dbReference type="NCBI Taxonomy" id="2983605"/>
    <lineage>
        <taxon>Bacteria</taxon>
        <taxon>Pseudomonadati</taxon>
        <taxon>Pseudomonadota</taxon>
        <taxon>Gammaproteobacteria</taxon>
        <taxon>Lysobacterales</taxon>
        <taxon>Rhodanobacteraceae</taxon>
        <taxon>Tahibacter</taxon>
    </lineage>
</organism>
<proteinExistence type="predicted"/>
<dbReference type="AlphaFoldDB" id="A0A9X3YL22"/>
<sequence length="356" mass="39061">MTDAPPAVTLADPYSVPQAEREARLLADLNALTAWHRERCAGYDAMLRGVYGGATQAARLADVPYLPVRLFKHLALRSVPDDAVVRQLTSSGTSGRQVSRIFLDAETSALQVRALAAIVQDFIGRQRLPMLIVDSAQTIRGGAFSARTAGVLGFSNFGRHHEYALDEAMQPRWDAIERFVDTHRDAPILLFGFTWVVWRHFLEAAESAGRRLDVGPRSVLVHGGGWKKLADERVDNATFKRRLAERFGLVRVANYYGMVEQVGSIYMECEAGYLHAPAFADVVMRDTATLAPADSGAVEVLSALPRSYPGHAILTEDLGTIRGRDDCACGRKGTYFHIHGRIPAAELRGCSDVRAT</sequence>
<gene>
    <name evidence="2" type="ORF">OD750_011740</name>
</gene>
<dbReference type="EMBL" id="JAOVZO020000017">
    <property type="protein sequence ID" value="MDC8013210.1"/>
    <property type="molecule type" value="Genomic_DNA"/>
</dbReference>
<dbReference type="InterPro" id="IPR007534">
    <property type="entry name" value="LuxE"/>
</dbReference>
<dbReference type="GO" id="GO:0008218">
    <property type="term" value="P:bioluminescence"/>
    <property type="evidence" value="ECO:0007669"/>
    <property type="project" value="InterPro"/>
</dbReference>
<protein>
    <submittedName>
        <fullName evidence="2">Acyl-protein synthetase</fullName>
    </submittedName>
</protein>
<name>A0A9X3YL22_9GAMM</name>